<accession>A0A517PHV9</accession>
<dbReference type="InterPro" id="IPR029063">
    <property type="entry name" value="SAM-dependent_MTases_sf"/>
</dbReference>
<dbReference type="OrthoDB" id="278023at2"/>
<evidence type="ECO:0000313" key="4">
    <source>
        <dbReference type="EMBL" id="QDT18967.1"/>
    </source>
</evidence>
<dbReference type="Pfam" id="PF13649">
    <property type="entry name" value="Methyltransf_25"/>
    <property type="match status" value="1"/>
</dbReference>
<evidence type="ECO:0000256" key="2">
    <source>
        <dbReference type="ARBA" id="ARBA00022679"/>
    </source>
</evidence>
<dbReference type="RefSeq" id="WP_145180879.1">
    <property type="nucleotide sequence ID" value="NZ_CP036266.1"/>
</dbReference>
<reference evidence="4 5" key="1">
    <citation type="submission" date="2019-02" db="EMBL/GenBank/DDBJ databases">
        <title>Deep-cultivation of Planctomycetes and their phenomic and genomic characterization uncovers novel biology.</title>
        <authorList>
            <person name="Wiegand S."/>
            <person name="Jogler M."/>
            <person name="Boedeker C."/>
            <person name="Pinto D."/>
            <person name="Vollmers J."/>
            <person name="Rivas-Marin E."/>
            <person name="Kohn T."/>
            <person name="Peeters S.H."/>
            <person name="Heuer A."/>
            <person name="Rast P."/>
            <person name="Oberbeckmann S."/>
            <person name="Bunk B."/>
            <person name="Jeske O."/>
            <person name="Meyerdierks A."/>
            <person name="Storesund J.E."/>
            <person name="Kallscheuer N."/>
            <person name="Luecker S."/>
            <person name="Lage O.M."/>
            <person name="Pohl T."/>
            <person name="Merkel B.J."/>
            <person name="Hornburger P."/>
            <person name="Mueller R.-W."/>
            <person name="Bruemmer F."/>
            <person name="Labrenz M."/>
            <person name="Spormann A.M."/>
            <person name="Op den Camp H."/>
            <person name="Overmann J."/>
            <person name="Amann R."/>
            <person name="Jetten M.S.M."/>
            <person name="Mascher T."/>
            <person name="Medema M.H."/>
            <person name="Devos D.P."/>
            <person name="Kaster A.-K."/>
            <person name="Ovreas L."/>
            <person name="Rohde M."/>
            <person name="Galperin M.Y."/>
            <person name="Jogler C."/>
        </authorList>
    </citation>
    <scope>NUCLEOTIDE SEQUENCE [LARGE SCALE GENOMIC DNA]</scope>
    <source>
        <strain evidence="4 5">HG66A1</strain>
    </source>
</reference>
<keyword evidence="2" id="KW-0808">Transferase</keyword>
<organism evidence="4 5">
    <name type="scientific">Gimesia chilikensis</name>
    <dbReference type="NCBI Taxonomy" id="2605989"/>
    <lineage>
        <taxon>Bacteria</taxon>
        <taxon>Pseudomonadati</taxon>
        <taxon>Planctomycetota</taxon>
        <taxon>Planctomycetia</taxon>
        <taxon>Planctomycetales</taxon>
        <taxon>Planctomycetaceae</taxon>
        <taxon>Gimesia</taxon>
    </lineage>
</organism>
<dbReference type="GO" id="GO:0008168">
    <property type="term" value="F:methyltransferase activity"/>
    <property type="evidence" value="ECO:0007669"/>
    <property type="project" value="UniProtKB-KW"/>
</dbReference>
<protein>
    <recommendedName>
        <fullName evidence="3">Methyltransferase domain-containing protein</fullName>
    </recommendedName>
</protein>
<dbReference type="InterPro" id="IPR041698">
    <property type="entry name" value="Methyltransf_25"/>
</dbReference>
<evidence type="ECO:0000313" key="5">
    <source>
        <dbReference type="Proteomes" id="UP000320421"/>
    </source>
</evidence>
<gene>
    <name evidence="4" type="ORF">HG66A1_07300</name>
</gene>
<proteinExistence type="predicted"/>
<keyword evidence="5" id="KW-1185">Reference proteome</keyword>
<dbReference type="EMBL" id="CP036266">
    <property type="protein sequence ID" value="QDT18967.1"/>
    <property type="molecule type" value="Genomic_DNA"/>
</dbReference>
<evidence type="ECO:0000259" key="3">
    <source>
        <dbReference type="Pfam" id="PF13649"/>
    </source>
</evidence>
<dbReference type="SUPFAM" id="SSF53335">
    <property type="entry name" value="S-adenosyl-L-methionine-dependent methyltransferases"/>
    <property type="match status" value="1"/>
</dbReference>
<dbReference type="Gene3D" id="3.40.50.150">
    <property type="entry name" value="Vaccinia Virus protein VP39"/>
    <property type="match status" value="1"/>
</dbReference>
<dbReference type="PANTHER" id="PTHR43861">
    <property type="entry name" value="TRANS-ACONITATE 2-METHYLTRANSFERASE-RELATED"/>
    <property type="match status" value="1"/>
</dbReference>
<sequence length="249" mass="28104">MTTDYNKIAEQYREVKGRPWRSLVEEYSMLQLIGSVAGLKVVDLACGEGFFTRKLRQLGAASIVGTDVSQEMIKLATEREQAEPLGIDYLVEDVRAEGPRLDHDLAVAAWLLVYAHDREELAAMCRGLARQLRPGGRLVTLTTNPQLYFFPEFDYQKYGFQIHLEDQAREGALIRWTGRLKDGSQLEVINYYLPEEAYASALESAGFQDITFYPLSLSPEAADEADYWADMINQPPAIMIEAIRAEDAI</sequence>
<dbReference type="CDD" id="cd02440">
    <property type="entry name" value="AdoMet_MTases"/>
    <property type="match status" value="1"/>
</dbReference>
<dbReference type="GO" id="GO:0032259">
    <property type="term" value="P:methylation"/>
    <property type="evidence" value="ECO:0007669"/>
    <property type="project" value="UniProtKB-KW"/>
</dbReference>
<dbReference type="Proteomes" id="UP000320421">
    <property type="component" value="Chromosome"/>
</dbReference>
<dbReference type="AlphaFoldDB" id="A0A517PHV9"/>
<evidence type="ECO:0000256" key="1">
    <source>
        <dbReference type="ARBA" id="ARBA00022603"/>
    </source>
</evidence>
<keyword evidence="1" id="KW-0489">Methyltransferase</keyword>
<feature type="domain" description="Methyltransferase" evidence="3">
    <location>
        <begin position="41"/>
        <end position="136"/>
    </location>
</feature>
<dbReference type="PANTHER" id="PTHR43861:SF1">
    <property type="entry name" value="TRANS-ACONITATE 2-METHYLTRANSFERASE"/>
    <property type="match status" value="1"/>
</dbReference>
<name>A0A517PHV9_9PLAN</name>